<organism evidence="1 2">
    <name type="scientific">Eumeta variegata</name>
    <name type="common">Bagworm moth</name>
    <name type="synonym">Eumeta japonica</name>
    <dbReference type="NCBI Taxonomy" id="151549"/>
    <lineage>
        <taxon>Eukaryota</taxon>
        <taxon>Metazoa</taxon>
        <taxon>Ecdysozoa</taxon>
        <taxon>Arthropoda</taxon>
        <taxon>Hexapoda</taxon>
        <taxon>Insecta</taxon>
        <taxon>Pterygota</taxon>
        <taxon>Neoptera</taxon>
        <taxon>Endopterygota</taxon>
        <taxon>Lepidoptera</taxon>
        <taxon>Glossata</taxon>
        <taxon>Ditrysia</taxon>
        <taxon>Tineoidea</taxon>
        <taxon>Psychidae</taxon>
        <taxon>Oiketicinae</taxon>
        <taxon>Eumeta</taxon>
    </lineage>
</organism>
<evidence type="ECO:0000313" key="1">
    <source>
        <dbReference type="EMBL" id="GBP75361.1"/>
    </source>
</evidence>
<reference evidence="1 2" key="1">
    <citation type="journal article" date="2019" name="Commun. Biol.">
        <title>The bagworm genome reveals a unique fibroin gene that provides high tensile strength.</title>
        <authorList>
            <person name="Kono N."/>
            <person name="Nakamura H."/>
            <person name="Ohtoshi R."/>
            <person name="Tomita M."/>
            <person name="Numata K."/>
            <person name="Arakawa K."/>
        </authorList>
    </citation>
    <scope>NUCLEOTIDE SEQUENCE [LARGE SCALE GENOMIC DNA]</scope>
</reference>
<name>A0A4C1YG63_EUMVA</name>
<evidence type="ECO:0000313" key="2">
    <source>
        <dbReference type="Proteomes" id="UP000299102"/>
    </source>
</evidence>
<dbReference type="EMBL" id="BGZK01001245">
    <property type="protein sequence ID" value="GBP75361.1"/>
    <property type="molecule type" value="Genomic_DNA"/>
</dbReference>
<gene>
    <name evidence="1" type="ORF">EVAR_51950_1</name>
</gene>
<proteinExistence type="predicted"/>
<keyword evidence="2" id="KW-1185">Reference proteome</keyword>
<dbReference type="AlphaFoldDB" id="A0A4C1YG63"/>
<comment type="caution">
    <text evidence="1">The sequence shown here is derived from an EMBL/GenBank/DDBJ whole genome shotgun (WGS) entry which is preliminary data.</text>
</comment>
<protein>
    <submittedName>
        <fullName evidence="1">Uncharacterized protein</fullName>
    </submittedName>
</protein>
<dbReference type="Proteomes" id="UP000299102">
    <property type="component" value="Unassembled WGS sequence"/>
</dbReference>
<sequence>MSKSTPRTSWKDSAPCAIHRSVTVPGFNYPTAERLQEIEQMVLAAEIVNRVGAEGKQIATRVTTIHAFIRNLMRYESASIRLYLELVSERGA</sequence>
<accession>A0A4C1YG63</accession>